<dbReference type="Proteomes" id="UP000008641">
    <property type="component" value="Chromosome"/>
</dbReference>
<dbReference type="PANTHER" id="PTHR33308:SF9">
    <property type="entry name" value="PEPTIDOGLYCAN HYDROLASE FLGJ"/>
    <property type="match status" value="1"/>
</dbReference>
<gene>
    <name evidence="8" type="ordered locus">Weevi_1907</name>
</gene>
<proteinExistence type="predicted"/>
<dbReference type="InterPro" id="IPR051056">
    <property type="entry name" value="Glycosyl_Hydrolase_73"/>
</dbReference>
<name>F0P108_WEEVC</name>
<evidence type="ECO:0000313" key="9">
    <source>
        <dbReference type="Proteomes" id="UP000008641"/>
    </source>
</evidence>
<dbReference type="STRING" id="865938.Weevi_1907"/>
<evidence type="ECO:0000256" key="6">
    <source>
        <dbReference type="SAM" id="SignalP"/>
    </source>
</evidence>
<dbReference type="SUPFAM" id="SSF54106">
    <property type="entry name" value="LysM domain"/>
    <property type="match status" value="2"/>
</dbReference>
<dbReference type="SMART" id="SM00257">
    <property type="entry name" value="LysM"/>
    <property type="match status" value="2"/>
</dbReference>
<accession>F0P108</accession>
<dbReference type="RefSeq" id="WP_013598981.1">
    <property type="nucleotide sequence ID" value="NC_015144.1"/>
</dbReference>
<evidence type="ECO:0000256" key="2">
    <source>
        <dbReference type="ARBA" id="ARBA00022638"/>
    </source>
</evidence>
<evidence type="ECO:0000313" key="8">
    <source>
        <dbReference type="EMBL" id="ADX68592.1"/>
    </source>
</evidence>
<dbReference type="AlphaFoldDB" id="F0P108"/>
<dbReference type="GO" id="GO:0042742">
    <property type="term" value="P:defense response to bacterium"/>
    <property type="evidence" value="ECO:0007669"/>
    <property type="project" value="UniProtKB-KW"/>
</dbReference>
<dbReference type="eggNOG" id="COG1388">
    <property type="taxonomic scope" value="Bacteria"/>
</dbReference>
<dbReference type="HOGENOM" id="CLU_013771_1_1_10"/>
<organism evidence="8 9">
    <name type="scientific">Weeksella virosa (strain ATCC 43766 / DSM 16922 / JCM 21250 / CCUG 30538 / CDC 9751 / IAM 14551 / NBRC 16016 / NCTC 11634 / CL345/78)</name>
    <dbReference type="NCBI Taxonomy" id="865938"/>
    <lineage>
        <taxon>Bacteria</taxon>
        <taxon>Pseudomonadati</taxon>
        <taxon>Bacteroidota</taxon>
        <taxon>Flavobacteriia</taxon>
        <taxon>Flavobacteriales</taxon>
        <taxon>Weeksellaceae</taxon>
        <taxon>Weeksella</taxon>
    </lineage>
</organism>
<dbReference type="Gene3D" id="1.10.530.10">
    <property type="match status" value="1"/>
</dbReference>
<reference evidence="8 9" key="1">
    <citation type="journal article" date="2011" name="Stand. Genomic Sci.">
        <title>Complete genome sequence of Weeksella virosa type strain (9751).</title>
        <authorList>
            <person name="Lang E."/>
            <person name="Teshima H."/>
            <person name="Lucas S."/>
            <person name="Lapidus A."/>
            <person name="Hammon N."/>
            <person name="Deshpande S."/>
            <person name="Nolan M."/>
            <person name="Cheng J.F."/>
            <person name="Pitluck S."/>
            <person name="Liolios K."/>
            <person name="Pagani I."/>
            <person name="Mikhailova N."/>
            <person name="Ivanova N."/>
            <person name="Mavromatis K."/>
            <person name="Pati A."/>
            <person name="Tapia R."/>
            <person name="Han C."/>
            <person name="Goodwin L."/>
            <person name="Chen A."/>
            <person name="Palaniappan K."/>
            <person name="Land M."/>
            <person name="Hauser L."/>
            <person name="Chang Y.J."/>
            <person name="Jeffries C.D."/>
            <person name="Brambilla E.M."/>
            <person name="Kopitz M."/>
            <person name="Rohde M."/>
            <person name="Goker M."/>
            <person name="Tindall B.J."/>
            <person name="Detter J.C."/>
            <person name="Woyke T."/>
            <person name="Bristow J."/>
            <person name="Eisen J.A."/>
            <person name="Markowitz V."/>
            <person name="Hugenholtz P."/>
            <person name="Klenk H.P."/>
            <person name="Kyrpides N.C."/>
        </authorList>
    </citation>
    <scope>NUCLEOTIDE SEQUENCE [LARGE SCALE GENOMIC DNA]</scope>
    <source>
        <strain evidence="9">ATCC 43766 / DSM 16922 / JCM 21250 / NBRC 16016 / NCTC 11634 / CL345/78</strain>
    </source>
</reference>
<dbReference type="SMART" id="SM00047">
    <property type="entry name" value="LYZ2"/>
    <property type="match status" value="1"/>
</dbReference>
<evidence type="ECO:0000256" key="3">
    <source>
        <dbReference type="ARBA" id="ARBA00022801"/>
    </source>
</evidence>
<keyword evidence="6" id="KW-0732">Signal</keyword>
<evidence type="ECO:0000259" key="7">
    <source>
        <dbReference type="PROSITE" id="PS51782"/>
    </source>
</evidence>
<sequence>MKKLIIFFGLVATSATYAQNTRDIDYIRKHALLAVKEQALYNIPASITLSQGLIETGGGQSRLANQAYNHFGIKCKAEWTGDKIYHDDDAKGECFRAYATVEDSYRDHSKFLAERPYYKNLFTLSVTDYKGWAYGLKKAGYATNPRYPNMLISKIEQYNLQQFDLIKEEDVYAKLVSLYGHFDAPEGGYWVSSNSNPSKNTKTRITQENKKEEKTQTIKEDEAIRVILASNTNTIKDKKHNTSAAIQPKEELNQRERNIIFNSQPELPSLRMKNHPNNIQYVVVKNGETLGSLAKMYNTAPSKLAQYNEITLGSTLQEGQIIFFGMKKTKGTQETYQVREGEDMYTISQKFGIKVNNLYRINRMEPGTQPKAGQMLSLKKRIKA</sequence>
<dbReference type="PANTHER" id="PTHR33308">
    <property type="entry name" value="PEPTIDOGLYCAN HYDROLASE FLGJ"/>
    <property type="match status" value="1"/>
</dbReference>
<dbReference type="InterPro" id="IPR036779">
    <property type="entry name" value="LysM_dom_sf"/>
</dbReference>
<dbReference type="Pfam" id="PF01476">
    <property type="entry name" value="LysM"/>
    <property type="match status" value="2"/>
</dbReference>
<dbReference type="PROSITE" id="PS51782">
    <property type="entry name" value="LYSM"/>
    <property type="match status" value="2"/>
</dbReference>
<evidence type="ECO:0000256" key="4">
    <source>
        <dbReference type="ARBA" id="ARBA00032108"/>
    </source>
</evidence>
<feature type="chain" id="PRO_5003253672" description="Peptidoglycan hydrolase" evidence="6">
    <location>
        <begin position="19"/>
        <end position="384"/>
    </location>
</feature>
<feature type="domain" description="LysM" evidence="7">
    <location>
        <begin position="334"/>
        <end position="378"/>
    </location>
</feature>
<dbReference type="Pfam" id="PF01832">
    <property type="entry name" value="Glucosaminidase"/>
    <property type="match status" value="1"/>
</dbReference>
<keyword evidence="1" id="KW-0929">Antimicrobial</keyword>
<feature type="signal peptide" evidence="6">
    <location>
        <begin position="1"/>
        <end position="18"/>
    </location>
</feature>
<keyword evidence="3" id="KW-0378">Hydrolase</keyword>
<dbReference type="GO" id="GO:0031640">
    <property type="term" value="P:killing of cells of another organism"/>
    <property type="evidence" value="ECO:0007669"/>
    <property type="project" value="UniProtKB-KW"/>
</dbReference>
<dbReference type="CDD" id="cd00118">
    <property type="entry name" value="LysM"/>
    <property type="match status" value="1"/>
</dbReference>
<dbReference type="EMBL" id="CP002455">
    <property type="protein sequence ID" value="ADX68592.1"/>
    <property type="molecule type" value="Genomic_DNA"/>
</dbReference>
<feature type="compositionally biased region" description="Basic and acidic residues" evidence="5">
    <location>
        <begin position="205"/>
        <end position="216"/>
    </location>
</feature>
<dbReference type="eggNOG" id="COG1705">
    <property type="taxonomic scope" value="Bacteria"/>
</dbReference>
<dbReference type="InterPro" id="IPR018392">
    <property type="entry name" value="LysM"/>
</dbReference>
<keyword evidence="2" id="KW-0081">Bacteriolytic enzyme</keyword>
<dbReference type="OrthoDB" id="977752at2"/>
<feature type="domain" description="LysM" evidence="7">
    <location>
        <begin position="280"/>
        <end position="324"/>
    </location>
</feature>
<dbReference type="KEGG" id="wvi:Weevi_1907"/>
<dbReference type="Gene3D" id="3.10.350.10">
    <property type="entry name" value="LysM domain"/>
    <property type="match status" value="2"/>
</dbReference>
<reference evidence="9" key="2">
    <citation type="journal article" date="2011" name="Stand. Genomic Sci.">
        <title>Complete genome sequence of Weeksella virosa type strain (9751T).</title>
        <authorList>
            <person name="Lang E."/>
            <person name="Teshima H."/>
            <person name="Lucas S."/>
            <person name="Lapidus A."/>
            <person name="Hammon N."/>
            <person name="Deshpande S."/>
            <person name="Nolan M."/>
            <person name="Cheng J."/>
            <person name="Pitluck S."/>
            <person name="Liolios K."/>
            <person name="Pagani I."/>
            <person name="Mikhailova N."/>
            <person name="Ivanova N."/>
            <person name="Mavromatis K."/>
            <person name="Pati A."/>
            <person name="Tapia R."/>
            <person name="Han C."/>
            <person name="Goodwin L."/>
            <person name="Chen A."/>
            <person name="Palaniappan K."/>
            <person name="Land M."/>
            <person name="Hauser L."/>
            <person name="Chang Y."/>
            <person name="Jeffries C."/>
            <person name="Brambilla E."/>
            <person name="Kopitz M."/>
            <person name="Rohde M."/>
            <person name="Goker M."/>
            <person name="Tindall B."/>
            <person name="Detter J."/>
            <person name="Woyke T."/>
            <person name="Bristow J."/>
            <person name="Eisen J."/>
            <person name="Markowitz V."/>
            <person name="Hugenholtz P."/>
            <person name="Klenk H."/>
            <person name="Kyrpides N."/>
        </authorList>
    </citation>
    <scope>NUCLEOTIDE SEQUENCE [LARGE SCALE GENOMIC DNA]</scope>
    <source>
        <strain evidence="9">ATCC 43766 / DSM 16922 / JCM 21250 / NBRC 16016 / NCTC 11634 / CL345/78</strain>
    </source>
</reference>
<dbReference type="GO" id="GO:0004040">
    <property type="term" value="F:amidase activity"/>
    <property type="evidence" value="ECO:0007669"/>
    <property type="project" value="InterPro"/>
</dbReference>
<feature type="region of interest" description="Disordered" evidence="5">
    <location>
        <begin position="193"/>
        <end position="216"/>
    </location>
</feature>
<dbReference type="InterPro" id="IPR002901">
    <property type="entry name" value="MGlyc_endo_b_GlcNAc-like_dom"/>
</dbReference>
<evidence type="ECO:0000256" key="5">
    <source>
        <dbReference type="SAM" id="MobiDB-lite"/>
    </source>
</evidence>
<keyword evidence="9" id="KW-1185">Reference proteome</keyword>
<protein>
    <recommendedName>
        <fullName evidence="4">Peptidoglycan hydrolase</fullName>
    </recommendedName>
</protein>
<evidence type="ECO:0000256" key="1">
    <source>
        <dbReference type="ARBA" id="ARBA00022529"/>
    </source>
</evidence>